<dbReference type="EMBL" id="CAJVCH010524902">
    <property type="protein sequence ID" value="CAG7821937.1"/>
    <property type="molecule type" value="Genomic_DNA"/>
</dbReference>
<organism evidence="1 2">
    <name type="scientific">Allacma fusca</name>
    <dbReference type="NCBI Taxonomy" id="39272"/>
    <lineage>
        <taxon>Eukaryota</taxon>
        <taxon>Metazoa</taxon>
        <taxon>Ecdysozoa</taxon>
        <taxon>Arthropoda</taxon>
        <taxon>Hexapoda</taxon>
        <taxon>Collembola</taxon>
        <taxon>Symphypleona</taxon>
        <taxon>Sminthuridae</taxon>
        <taxon>Allacma</taxon>
    </lineage>
</organism>
<dbReference type="Proteomes" id="UP000708208">
    <property type="component" value="Unassembled WGS sequence"/>
</dbReference>
<accession>A0A8J2PBD0</accession>
<gene>
    <name evidence="1" type="ORF">AFUS01_LOCUS32239</name>
</gene>
<dbReference type="AlphaFoldDB" id="A0A8J2PBD0"/>
<comment type="caution">
    <text evidence="1">The sequence shown here is derived from an EMBL/GenBank/DDBJ whole genome shotgun (WGS) entry which is preliminary data.</text>
</comment>
<evidence type="ECO:0000313" key="1">
    <source>
        <dbReference type="EMBL" id="CAG7821937.1"/>
    </source>
</evidence>
<proteinExistence type="predicted"/>
<sequence>MKGVNFSNKNSFKTDLLQFGSAEEAIFRTHVVVSNAEGNMKLTLADMKEAELDWTLLHHDIHLGSNISKQLLRSKQALMWKFVENVQWISQALMVATHLAYKPSIPFPNFRGKD</sequence>
<evidence type="ECO:0000313" key="2">
    <source>
        <dbReference type="Proteomes" id="UP000708208"/>
    </source>
</evidence>
<protein>
    <submittedName>
        <fullName evidence="1">Uncharacterized protein</fullName>
    </submittedName>
</protein>
<keyword evidence="2" id="KW-1185">Reference proteome</keyword>
<name>A0A8J2PBD0_9HEXA</name>
<reference evidence="1" key="1">
    <citation type="submission" date="2021-06" db="EMBL/GenBank/DDBJ databases">
        <authorList>
            <person name="Hodson N. C."/>
            <person name="Mongue J. A."/>
            <person name="Jaron S. K."/>
        </authorList>
    </citation>
    <scope>NUCLEOTIDE SEQUENCE</scope>
</reference>